<keyword evidence="3" id="KW-0560">Oxidoreductase</keyword>
<evidence type="ECO:0000256" key="1">
    <source>
        <dbReference type="ARBA" id="ARBA00012436"/>
    </source>
</evidence>
<protein>
    <recommendedName>
        <fullName evidence="4">Glutathione-dependent dehydroascorbate reductase</fullName>
        <ecNumber evidence="2">1.20.4.2</ecNumber>
        <ecNumber evidence="1">1.8.5.1</ecNumber>
    </recommendedName>
    <alternativeName>
        <fullName evidence="5">Monomethylarsonic acid reductase</fullName>
    </alternativeName>
</protein>
<dbReference type="Gene3D" id="3.40.30.10">
    <property type="entry name" value="Glutaredoxin"/>
    <property type="match status" value="1"/>
</dbReference>
<evidence type="ECO:0000256" key="5">
    <source>
        <dbReference type="ARBA" id="ARBA00032681"/>
    </source>
</evidence>
<dbReference type="EMBL" id="JANAWD010000354">
    <property type="protein sequence ID" value="KAJ3480804.1"/>
    <property type="molecule type" value="Genomic_DNA"/>
</dbReference>
<evidence type="ECO:0000313" key="11">
    <source>
        <dbReference type="Proteomes" id="UP001212997"/>
    </source>
</evidence>
<dbReference type="InterPro" id="IPR005442">
    <property type="entry name" value="GST_omega"/>
</dbReference>
<reference evidence="10" key="1">
    <citation type="submission" date="2022-07" db="EMBL/GenBank/DDBJ databases">
        <title>Genome Sequence of Physisporinus lineatus.</title>
        <authorList>
            <person name="Buettner E."/>
        </authorList>
    </citation>
    <scope>NUCLEOTIDE SEQUENCE</scope>
    <source>
        <strain evidence="10">VT162</strain>
    </source>
</reference>
<keyword evidence="11" id="KW-1185">Reference proteome</keyword>
<dbReference type="PROSITE" id="PS50405">
    <property type="entry name" value="GST_CTER"/>
    <property type="match status" value="1"/>
</dbReference>
<dbReference type="PANTHER" id="PTHR43968:SF6">
    <property type="entry name" value="GLUTATHIONE S-TRANSFERASE OMEGA"/>
    <property type="match status" value="1"/>
</dbReference>
<evidence type="ECO:0000256" key="2">
    <source>
        <dbReference type="ARBA" id="ARBA00013060"/>
    </source>
</evidence>
<dbReference type="CDD" id="cd00570">
    <property type="entry name" value="GST_N_family"/>
    <property type="match status" value="1"/>
</dbReference>
<dbReference type="SUPFAM" id="SSF52833">
    <property type="entry name" value="Thioredoxin-like"/>
    <property type="match status" value="1"/>
</dbReference>
<dbReference type="InterPro" id="IPR040079">
    <property type="entry name" value="Glutathione_S-Trfase"/>
</dbReference>
<dbReference type="InterPro" id="IPR010987">
    <property type="entry name" value="Glutathione-S-Trfase_C-like"/>
</dbReference>
<dbReference type="SUPFAM" id="SSF47616">
    <property type="entry name" value="GST C-terminal domain-like"/>
    <property type="match status" value="1"/>
</dbReference>
<comment type="catalytic activity">
    <reaction evidence="6">
        <text>methylarsonate + 2 glutathione + H(+) = methylarsonous acid + glutathione disulfide + H2O</text>
        <dbReference type="Rhea" id="RHEA:15969"/>
        <dbReference type="ChEBI" id="CHEBI:15377"/>
        <dbReference type="ChEBI" id="CHEBI:15378"/>
        <dbReference type="ChEBI" id="CHEBI:17826"/>
        <dbReference type="ChEBI" id="CHEBI:33409"/>
        <dbReference type="ChEBI" id="CHEBI:57925"/>
        <dbReference type="ChEBI" id="CHEBI:58297"/>
        <dbReference type="EC" id="1.20.4.2"/>
    </reaction>
</comment>
<dbReference type="Gene3D" id="1.20.1050.10">
    <property type="match status" value="1"/>
</dbReference>
<evidence type="ECO:0000259" key="8">
    <source>
        <dbReference type="PROSITE" id="PS50404"/>
    </source>
</evidence>
<evidence type="ECO:0000313" key="10">
    <source>
        <dbReference type="EMBL" id="KAJ3480804.1"/>
    </source>
</evidence>
<organism evidence="10 11">
    <name type="scientific">Meripilus lineatus</name>
    <dbReference type="NCBI Taxonomy" id="2056292"/>
    <lineage>
        <taxon>Eukaryota</taxon>
        <taxon>Fungi</taxon>
        <taxon>Dikarya</taxon>
        <taxon>Basidiomycota</taxon>
        <taxon>Agaricomycotina</taxon>
        <taxon>Agaricomycetes</taxon>
        <taxon>Polyporales</taxon>
        <taxon>Meripilaceae</taxon>
        <taxon>Meripilus</taxon>
    </lineage>
</organism>
<comment type="caution">
    <text evidence="10">The sequence shown here is derived from an EMBL/GenBank/DDBJ whole genome shotgun (WGS) entry which is preliminary data.</text>
</comment>
<dbReference type="SFLD" id="SFLDS00019">
    <property type="entry name" value="Glutathione_Transferase_(cytos"/>
    <property type="match status" value="1"/>
</dbReference>
<name>A0AAD5YGJ2_9APHY</name>
<dbReference type="GO" id="GO:0005737">
    <property type="term" value="C:cytoplasm"/>
    <property type="evidence" value="ECO:0007669"/>
    <property type="project" value="InterPro"/>
</dbReference>
<dbReference type="InterPro" id="IPR036249">
    <property type="entry name" value="Thioredoxin-like_sf"/>
</dbReference>
<dbReference type="Pfam" id="PF13409">
    <property type="entry name" value="GST_N_2"/>
    <property type="match status" value="1"/>
</dbReference>
<feature type="domain" description="GST C-terminal" evidence="9">
    <location>
        <begin position="112"/>
        <end position="232"/>
    </location>
</feature>
<dbReference type="InterPro" id="IPR036282">
    <property type="entry name" value="Glutathione-S-Trfase_C_sf"/>
</dbReference>
<accession>A0AAD5YGJ2</accession>
<feature type="domain" description="GST N-terminal" evidence="8">
    <location>
        <begin position="27"/>
        <end position="105"/>
    </location>
</feature>
<sequence>MSNPDRHIHPVATGNAAQVVAKHDAPQELVFYAGWFCPYVQRTWIALEERGIPYQYKEVNPYLKEKHFLEINPKGLVPAVEYQGKALYESLVLCEFLEDAYPTNEPKLLPSDPFERAYTRLWVDYINKSIVPAQMRLTQAQDPEKQKAALEEANKALRTFAAEAKGPYFLGDNFSLVDVTIAPWVARDYIVREHRGYTREGVSALWKKYADHLEKRPSLVNTTSERVHYADIYGRYLRDEAQSEAAKAIRAGRVIP</sequence>
<dbReference type="Pfam" id="PF00043">
    <property type="entry name" value="GST_C"/>
    <property type="match status" value="1"/>
</dbReference>
<dbReference type="GO" id="GO:0045174">
    <property type="term" value="F:glutathione dehydrogenase (ascorbate) activity"/>
    <property type="evidence" value="ECO:0007669"/>
    <property type="project" value="UniProtKB-EC"/>
</dbReference>
<dbReference type="GO" id="GO:0004364">
    <property type="term" value="F:glutathione transferase activity"/>
    <property type="evidence" value="ECO:0007669"/>
    <property type="project" value="InterPro"/>
</dbReference>
<dbReference type="GO" id="GO:0050610">
    <property type="term" value="F:methylarsonate reductase activity"/>
    <property type="evidence" value="ECO:0007669"/>
    <property type="project" value="UniProtKB-EC"/>
</dbReference>
<dbReference type="InterPro" id="IPR004046">
    <property type="entry name" value="GST_C"/>
</dbReference>
<dbReference type="PROSITE" id="PS50404">
    <property type="entry name" value="GST_NTER"/>
    <property type="match status" value="1"/>
</dbReference>
<evidence type="ECO:0000256" key="3">
    <source>
        <dbReference type="ARBA" id="ARBA00023002"/>
    </source>
</evidence>
<evidence type="ECO:0000256" key="4">
    <source>
        <dbReference type="ARBA" id="ARBA00032186"/>
    </source>
</evidence>
<comment type="catalytic activity">
    <reaction evidence="7">
        <text>L-dehydroascorbate + 2 glutathione = glutathione disulfide + L-ascorbate</text>
        <dbReference type="Rhea" id="RHEA:24424"/>
        <dbReference type="ChEBI" id="CHEBI:38290"/>
        <dbReference type="ChEBI" id="CHEBI:57925"/>
        <dbReference type="ChEBI" id="CHEBI:58297"/>
        <dbReference type="ChEBI" id="CHEBI:58539"/>
        <dbReference type="EC" id="1.8.5.1"/>
    </reaction>
</comment>
<gene>
    <name evidence="10" type="ORF">NLI96_g8092</name>
</gene>
<dbReference type="InterPro" id="IPR004045">
    <property type="entry name" value="Glutathione_S-Trfase_N"/>
</dbReference>
<dbReference type="PANTHER" id="PTHR43968">
    <property type="match status" value="1"/>
</dbReference>
<dbReference type="PRINTS" id="PR01625">
    <property type="entry name" value="GSTRNSFRASEO"/>
</dbReference>
<dbReference type="SFLD" id="SFLDG00358">
    <property type="entry name" value="Main_(cytGST)"/>
    <property type="match status" value="1"/>
</dbReference>
<dbReference type="Proteomes" id="UP001212997">
    <property type="component" value="Unassembled WGS sequence"/>
</dbReference>
<dbReference type="EC" id="1.8.5.1" evidence="1"/>
<evidence type="ECO:0000256" key="6">
    <source>
        <dbReference type="ARBA" id="ARBA00048353"/>
    </source>
</evidence>
<dbReference type="AlphaFoldDB" id="A0AAD5YGJ2"/>
<proteinExistence type="predicted"/>
<evidence type="ECO:0000256" key="7">
    <source>
        <dbReference type="ARBA" id="ARBA00049544"/>
    </source>
</evidence>
<dbReference type="EC" id="1.20.4.2" evidence="2"/>
<evidence type="ECO:0000259" key="9">
    <source>
        <dbReference type="PROSITE" id="PS50405"/>
    </source>
</evidence>
<dbReference type="InterPro" id="IPR050983">
    <property type="entry name" value="GST_Omega/HSP26"/>
</dbReference>